<reference evidence="2" key="1">
    <citation type="submission" date="2023-02" db="EMBL/GenBank/DDBJ databases">
        <title>Description of Roseinatronobacter alkalisoli sp. nov., an alkaliphilic bacerium isolated from soda soil.</title>
        <authorList>
            <person name="Wei W."/>
        </authorList>
    </citation>
    <scope>NUCLEOTIDE SEQUENCE</scope>
    <source>
        <strain evidence="2">HJB301</strain>
    </source>
</reference>
<evidence type="ECO:0000313" key="2">
    <source>
        <dbReference type="EMBL" id="MDD7973239.1"/>
    </source>
</evidence>
<protein>
    <submittedName>
        <fullName evidence="2">Uncharacterized protein</fullName>
    </submittedName>
</protein>
<dbReference type="EMBL" id="JAQZSM010000028">
    <property type="protein sequence ID" value="MDD7973239.1"/>
    <property type="molecule type" value="Genomic_DNA"/>
</dbReference>
<accession>A0ABT5TDQ9</accession>
<feature type="region of interest" description="Disordered" evidence="1">
    <location>
        <begin position="1"/>
        <end position="27"/>
    </location>
</feature>
<gene>
    <name evidence="2" type="ORF">PUT78_19330</name>
</gene>
<organism evidence="2 3">
    <name type="scientific">Roseinatronobacter alkalisoli</name>
    <dbReference type="NCBI Taxonomy" id="3028235"/>
    <lineage>
        <taxon>Bacteria</taxon>
        <taxon>Pseudomonadati</taxon>
        <taxon>Pseudomonadota</taxon>
        <taxon>Alphaproteobacteria</taxon>
        <taxon>Rhodobacterales</taxon>
        <taxon>Paracoccaceae</taxon>
        <taxon>Roseinatronobacter</taxon>
    </lineage>
</organism>
<proteinExistence type="predicted"/>
<name>A0ABT5TDQ9_9RHOB</name>
<sequence>MMFSPRAANKARHNQTHGKSPATKGIAFRAYKRPNLLRLQVK</sequence>
<keyword evidence="3" id="KW-1185">Reference proteome</keyword>
<comment type="caution">
    <text evidence="2">The sequence shown here is derived from an EMBL/GenBank/DDBJ whole genome shotgun (WGS) entry which is preliminary data.</text>
</comment>
<evidence type="ECO:0000313" key="3">
    <source>
        <dbReference type="Proteomes" id="UP001431784"/>
    </source>
</evidence>
<dbReference type="Proteomes" id="UP001431784">
    <property type="component" value="Unassembled WGS sequence"/>
</dbReference>
<evidence type="ECO:0000256" key="1">
    <source>
        <dbReference type="SAM" id="MobiDB-lite"/>
    </source>
</evidence>